<dbReference type="Gene3D" id="2.160.20.10">
    <property type="entry name" value="Single-stranded right-handed beta-helix, Pectin lyase-like"/>
    <property type="match status" value="3"/>
</dbReference>
<dbReference type="SUPFAM" id="SSF81383">
    <property type="entry name" value="F-box domain"/>
    <property type="match status" value="1"/>
</dbReference>
<dbReference type="KEGG" id="pmrn:116942802"/>
<dbReference type="Gene3D" id="1.20.1280.50">
    <property type="match status" value="1"/>
</dbReference>
<keyword evidence="6" id="KW-1185">Reference proteome</keyword>
<dbReference type="SUPFAM" id="SSF51126">
    <property type="entry name" value="Pectin lyase-like"/>
    <property type="match status" value="2"/>
</dbReference>
<dbReference type="InterPro" id="IPR001810">
    <property type="entry name" value="F-box_dom"/>
</dbReference>
<feature type="domain" description="F-box" evidence="5">
    <location>
        <begin position="24"/>
        <end position="72"/>
    </location>
</feature>
<dbReference type="NCBIfam" id="TIGR03804">
    <property type="entry name" value="para_beta_helix"/>
    <property type="match status" value="1"/>
</dbReference>
<reference evidence="7" key="1">
    <citation type="submission" date="2025-08" db="UniProtKB">
        <authorList>
            <consortium name="RefSeq"/>
        </authorList>
    </citation>
    <scope>IDENTIFICATION</scope>
    <source>
        <tissue evidence="7">Sperm</tissue>
    </source>
</reference>
<dbReference type="RefSeq" id="XP_032810981.1">
    <property type="nucleotide sequence ID" value="XM_032955090.1"/>
</dbReference>
<dbReference type="InterPro" id="IPR022441">
    <property type="entry name" value="Para_beta_helix_rpt-2"/>
</dbReference>
<organism evidence="6 7">
    <name type="scientific">Petromyzon marinus</name>
    <name type="common">Sea lamprey</name>
    <dbReference type="NCBI Taxonomy" id="7757"/>
    <lineage>
        <taxon>Eukaryota</taxon>
        <taxon>Metazoa</taxon>
        <taxon>Chordata</taxon>
        <taxon>Craniata</taxon>
        <taxon>Vertebrata</taxon>
        <taxon>Cyclostomata</taxon>
        <taxon>Hyperoartia</taxon>
        <taxon>Petromyzontiformes</taxon>
        <taxon>Petromyzontidae</taxon>
        <taxon>Petromyzon</taxon>
    </lineage>
</organism>
<dbReference type="InterPro" id="IPR036047">
    <property type="entry name" value="F-box-like_dom_sf"/>
</dbReference>
<evidence type="ECO:0000256" key="1">
    <source>
        <dbReference type="ARBA" id="ARBA00004906"/>
    </source>
</evidence>
<dbReference type="SMART" id="SM00256">
    <property type="entry name" value="FBOX"/>
    <property type="match status" value="1"/>
</dbReference>
<feature type="compositionally biased region" description="Low complexity" evidence="4">
    <location>
        <begin position="1012"/>
        <end position="1025"/>
    </location>
</feature>
<dbReference type="InterPro" id="IPR051550">
    <property type="entry name" value="SCF-Subunits/Alg-Epimerases"/>
</dbReference>
<dbReference type="GeneID" id="116942802"/>
<dbReference type="PANTHER" id="PTHR22990:SF15">
    <property type="entry name" value="F-BOX ONLY PROTEIN 10"/>
    <property type="match status" value="1"/>
</dbReference>
<dbReference type="AlphaFoldDB" id="A0AAJ7WUU4"/>
<dbReference type="PROSITE" id="PS50181">
    <property type="entry name" value="FBOX"/>
    <property type="match status" value="1"/>
</dbReference>
<dbReference type="Pfam" id="PF00646">
    <property type="entry name" value="F-box"/>
    <property type="match status" value="1"/>
</dbReference>
<dbReference type="Pfam" id="PF13229">
    <property type="entry name" value="Beta_helix"/>
    <property type="match status" value="2"/>
</dbReference>
<sequence length="1025" mass="110776">MSAAVSMVTGPGDAARPLLPPRFVMEVGRLPLELWRLILSYLQLPELGRCSSVSRTWRELVVSLDKTRWRQLYLGSPHACRRPPNWPLRPELEPPSWRESLRRALLANRVWRRHDSRWSTVDVTGCLYGPFFRKRPECRSAWVGPGGDYESLRVALASVPPYSRVFLLPGVYEEQSEVVLRAPVEIVGQGSLGQVALLVSFEQQCPTVRLCNLVLMQAWFTPIIYKTSVGHVQMDTCNLENGQVQVSAPATCHLRFCSFSQAGLHLHAVALAAVENCEFSGSEGASLTVEGFPSTDHNWAYEHLAASLRADLLAQSCGLLEADTALDWLNLGFDKKSESVQSDKTAGQAADSTGATHHSQASKAVGWVGRHCWNVSQKGQNFVSGTSHAGLSDPISSKAHRFCNGMNHDGDTLTPAVSEGAFLKKNSSGRDTEQDEDYKEFGHLITSLPVGSLMTGAGASLSMEEVRPRSLEEELRTEKEARLLVRLILGCVVQRCLFRDGRGGVLSSAHAHVRLQHNTFRHLHQAIRCLQDAKVLVFRNEIHHCRASGVFLRLSAGGVIAENDIHSNGEAAIDIRKAANPLVLCNRIHGGQRTGILVMGGGRGIIRSNLIFNNREAGICILYRGNPLVSGNYIYQGLAAGIAVNENGLGLITGNLIHENQHGGVDIRRGGDPVLRNNLICHSACDGVVVGERGRGLIEGNSICENKGCGVWIMASGTPHVLGNVIAHNGLHGAAVFCRKEGPVEAHGGQALYRAEGEGPHGDDAELLSWEGDGDPLEEAERRGGHAAITTTILEYNNMLYNAGAGVFVKSSESLTVAWNALHCNEECGVAVHKSTALARIASNNVSWNGRGGVSVRPGCKVELQGNGVYHNTGHGIESCGEGSLIENDVVTSRGCGLRLAQDARMLVLKNRVLSLHRYAMAVFERTRGTIQANLLFQSTGYEALHIELSSAGDVLIQGNEMVPFPAPGCEPASRWGRLEEPSPRPHALSSKRPGGPRSVSMVTRLGGGVSQGCSRGGSSVCTLL</sequence>
<dbReference type="InterPro" id="IPR011050">
    <property type="entry name" value="Pectin_lyase_fold/virulence"/>
</dbReference>
<dbReference type="InterPro" id="IPR012334">
    <property type="entry name" value="Pectin_lyas_fold"/>
</dbReference>
<comment type="pathway">
    <text evidence="1">Protein modification; protein ubiquitination.</text>
</comment>
<evidence type="ECO:0000313" key="7">
    <source>
        <dbReference type="RefSeq" id="XP_032810981.1"/>
    </source>
</evidence>
<proteinExistence type="predicted"/>
<protein>
    <submittedName>
        <fullName evidence="7">F-box only protein 10</fullName>
    </submittedName>
</protein>
<evidence type="ECO:0000259" key="5">
    <source>
        <dbReference type="PROSITE" id="PS50181"/>
    </source>
</evidence>
<evidence type="ECO:0000256" key="3">
    <source>
        <dbReference type="ARBA" id="ARBA00022786"/>
    </source>
</evidence>
<dbReference type="InterPro" id="IPR006626">
    <property type="entry name" value="PbH1"/>
</dbReference>
<dbReference type="GO" id="GO:0042981">
    <property type="term" value="P:regulation of apoptotic process"/>
    <property type="evidence" value="ECO:0007669"/>
    <property type="project" value="TreeGrafter"/>
</dbReference>
<dbReference type="SMART" id="SM00710">
    <property type="entry name" value="PbH1"/>
    <property type="match status" value="15"/>
</dbReference>
<dbReference type="Proteomes" id="UP001318040">
    <property type="component" value="Chromosome 16"/>
</dbReference>
<dbReference type="GO" id="GO:0006511">
    <property type="term" value="P:ubiquitin-dependent protein catabolic process"/>
    <property type="evidence" value="ECO:0007669"/>
    <property type="project" value="TreeGrafter"/>
</dbReference>
<evidence type="ECO:0000256" key="2">
    <source>
        <dbReference type="ARBA" id="ARBA00022737"/>
    </source>
</evidence>
<dbReference type="PANTHER" id="PTHR22990">
    <property type="entry name" value="F-BOX ONLY PROTEIN"/>
    <property type="match status" value="1"/>
</dbReference>
<feature type="region of interest" description="Disordered" evidence="4">
    <location>
        <begin position="976"/>
        <end position="1025"/>
    </location>
</feature>
<accession>A0AAJ7WUU4</accession>
<gene>
    <name evidence="7" type="primary">FBXO10</name>
</gene>
<name>A0AAJ7WUU4_PETMA</name>
<keyword evidence="3" id="KW-0833">Ubl conjugation pathway</keyword>
<dbReference type="CTD" id="26267"/>
<evidence type="ECO:0000313" key="6">
    <source>
        <dbReference type="Proteomes" id="UP001318040"/>
    </source>
</evidence>
<keyword evidence="2" id="KW-0677">Repeat</keyword>
<dbReference type="InterPro" id="IPR039448">
    <property type="entry name" value="Beta_helix"/>
</dbReference>
<evidence type="ECO:0000256" key="4">
    <source>
        <dbReference type="SAM" id="MobiDB-lite"/>
    </source>
</evidence>